<organism evidence="7 8">
    <name type="scientific">Veillonella magna</name>
    <dbReference type="NCBI Taxonomy" id="464322"/>
    <lineage>
        <taxon>Bacteria</taxon>
        <taxon>Bacillati</taxon>
        <taxon>Bacillota</taxon>
        <taxon>Negativicutes</taxon>
        <taxon>Veillonellales</taxon>
        <taxon>Veillonellaceae</taxon>
        <taxon>Veillonella</taxon>
    </lineage>
</organism>
<comment type="similarity">
    <text evidence="5">Belongs to the SepF family.</text>
</comment>
<sequence length="162" mass="17927">MGLSWKGIKDYFTGNEADEYGDDIYEEEEGTDYEPVAPAPVATPTPASSFRSSKTGGYNSVATRPTAMKVVVVEPKVFEDSQNIVNHLREMRPVVINYENTDPQIAARIGDFVCGSTFALDGKLEKIGKDIFICVPMNITVDYSDTAYADLSDKLTWKEPQL</sequence>
<keyword evidence="5" id="KW-0963">Cytoplasm</keyword>
<accession>A0ABS2GIJ4</accession>
<dbReference type="HAMAP" id="MF_01197">
    <property type="entry name" value="SepF"/>
    <property type="match status" value="1"/>
</dbReference>
<dbReference type="EMBL" id="JACJLA010000010">
    <property type="protein sequence ID" value="MBM6912968.1"/>
    <property type="molecule type" value="Genomic_DNA"/>
</dbReference>
<dbReference type="Pfam" id="PF04472">
    <property type="entry name" value="SepF"/>
    <property type="match status" value="1"/>
</dbReference>
<evidence type="ECO:0000313" key="8">
    <source>
        <dbReference type="Proteomes" id="UP000707138"/>
    </source>
</evidence>
<dbReference type="InterPro" id="IPR023052">
    <property type="entry name" value="Cell_div_SepF"/>
</dbReference>
<dbReference type="InterPro" id="IPR038594">
    <property type="entry name" value="SepF-like_sf"/>
</dbReference>
<dbReference type="GO" id="GO:0051301">
    <property type="term" value="P:cell division"/>
    <property type="evidence" value="ECO:0007669"/>
    <property type="project" value="UniProtKB-KW"/>
</dbReference>
<evidence type="ECO:0000256" key="1">
    <source>
        <dbReference type="ARBA" id="ARBA00022618"/>
    </source>
</evidence>
<keyword evidence="3 5" id="KW-0131">Cell cycle</keyword>
<evidence type="ECO:0000256" key="3">
    <source>
        <dbReference type="ARBA" id="ARBA00023306"/>
    </source>
</evidence>
<evidence type="ECO:0000256" key="6">
    <source>
        <dbReference type="SAM" id="MobiDB-lite"/>
    </source>
</evidence>
<dbReference type="Gene3D" id="3.30.110.150">
    <property type="entry name" value="SepF-like protein"/>
    <property type="match status" value="1"/>
</dbReference>
<comment type="subcellular location">
    <subcellularLocation>
        <location evidence="5">Cytoplasm</location>
    </subcellularLocation>
    <text evidence="5">Localizes to the division site, in a FtsZ-dependent manner.</text>
</comment>
<reference evidence="7 8" key="1">
    <citation type="journal article" date="2021" name="Sci. Rep.">
        <title>The distribution of antibiotic resistance genes in chicken gut microbiota commensals.</title>
        <authorList>
            <person name="Juricova H."/>
            <person name="Matiasovicova J."/>
            <person name="Kubasova T."/>
            <person name="Cejkova D."/>
            <person name="Rychlik I."/>
        </authorList>
    </citation>
    <scope>NUCLEOTIDE SEQUENCE [LARGE SCALE GENOMIC DNA]</scope>
    <source>
        <strain evidence="7 8">An537</strain>
    </source>
</reference>
<evidence type="ECO:0000313" key="7">
    <source>
        <dbReference type="EMBL" id="MBM6912968.1"/>
    </source>
</evidence>
<keyword evidence="8" id="KW-1185">Reference proteome</keyword>
<comment type="function">
    <text evidence="4 5">Cell division protein that is part of the divisome complex and is recruited early to the Z-ring. Probably stimulates Z-ring formation, perhaps through the cross-linking of FtsZ protofilaments. Its function overlaps with FtsA.</text>
</comment>
<evidence type="ECO:0000256" key="4">
    <source>
        <dbReference type="ARBA" id="ARBA00044936"/>
    </source>
</evidence>
<dbReference type="PANTHER" id="PTHR35798:SF1">
    <property type="entry name" value="CELL DIVISION PROTEIN SEPF"/>
    <property type="match status" value="1"/>
</dbReference>
<feature type="region of interest" description="Disordered" evidence="6">
    <location>
        <begin position="28"/>
        <end position="56"/>
    </location>
</feature>
<evidence type="ECO:0000256" key="2">
    <source>
        <dbReference type="ARBA" id="ARBA00023210"/>
    </source>
</evidence>
<comment type="subunit">
    <text evidence="5">Homodimer. Interacts with FtsZ.</text>
</comment>
<proteinExistence type="inferred from homology"/>
<dbReference type="InterPro" id="IPR007561">
    <property type="entry name" value="Cell_div_SepF/SepF-rel"/>
</dbReference>
<keyword evidence="1 5" id="KW-0132">Cell division</keyword>
<dbReference type="RefSeq" id="WP_028254604.1">
    <property type="nucleotide sequence ID" value="NZ_CALXQD010000004.1"/>
</dbReference>
<evidence type="ECO:0000256" key="5">
    <source>
        <dbReference type="HAMAP-Rule" id="MF_01197"/>
    </source>
</evidence>
<protein>
    <recommendedName>
        <fullName evidence="5">Cell division protein SepF</fullName>
    </recommendedName>
</protein>
<name>A0ABS2GIJ4_9FIRM</name>
<dbReference type="PANTHER" id="PTHR35798">
    <property type="entry name" value="CELL DIVISION PROTEIN SEPF"/>
    <property type="match status" value="1"/>
</dbReference>
<dbReference type="Proteomes" id="UP000707138">
    <property type="component" value="Unassembled WGS sequence"/>
</dbReference>
<gene>
    <name evidence="5" type="primary">sepF</name>
    <name evidence="7" type="ORF">H6A01_06500</name>
</gene>
<comment type="caution">
    <text evidence="7">The sequence shown here is derived from an EMBL/GenBank/DDBJ whole genome shotgun (WGS) entry which is preliminary data.</text>
</comment>
<keyword evidence="2 5" id="KW-0717">Septation</keyword>